<keyword evidence="2 18" id="KW-0963">Cytoplasm</keyword>
<dbReference type="AlphaFoldDB" id="A0A2K1NWZ8"/>
<organism evidence="20 21">
    <name type="scientific">Petrotoga olearia DSM 13574</name>
    <dbReference type="NCBI Taxonomy" id="1122955"/>
    <lineage>
        <taxon>Bacteria</taxon>
        <taxon>Thermotogati</taxon>
        <taxon>Thermotogota</taxon>
        <taxon>Thermotogae</taxon>
        <taxon>Petrotogales</taxon>
        <taxon>Petrotogaceae</taxon>
        <taxon>Petrotoga</taxon>
    </lineage>
</organism>
<dbReference type="PROSITE" id="PS51165">
    <property type="entry name" value="THUMP"/>
    <property type="match status" value="1"/>
</dbReference>
<evidence type="ECO:0000256" key="7">
    <source>
        <dbReference type="ARBA" id="ARBA00022884"/>
    </source>
</evidence>
<comment type="catalytic activity">
    <reaction evidence="9 18">
        <text>[ThiI sulfur-carrier protein]-S-sulfanyl-L-cysteine + a uridine in tRNA + 2 reduced [2Fe-2S]-[ferredoxin] + ATP + H(+) = [ThiI sulfur-carrier protein]-L-cysteine + a 4-thiouridine in tRNA + 2 oxidized [2Fe-2S]-[ferredoxin] + AMP + diphosphate</text>
        <dbReference type="Rhea" id="RHEA:24176"/>
        <dbReference type="Rhea" id="RHEA-COMP:10000"/>
        <dbReference type="Rhea" id="RHEA-COMP:10001"/>
        <dbReference type="Rhea" id="RHEA-COMP:13337"/>
        <dbReference type="Rhea" id="RHEA-COMP:13338"/>
        <dbReference type="Rhea" id="RHEA-COMP:13339"/>
        <dbReference type="Rhea" id="RHEA-COMP:13340"/>
        <dbReference type="ChEBI" id="CHEBI:15378"/>
        <dbReference type="ChEBI" id="CHEBI:29950"/>
        <dbReference type="ChEBI" id="CHEBI:30616"/>
        <dbReference type="ChEBI" id="CHEBI:33019"/>
        <dbReference type="ChEBI" id="CHEBI:33737"/>
        <dbReference type="ChEBI" id="CHEBI:33738"/>
        <dbReference type="ChEBI" id="CHEBI:61963"/>
        <dbReference type="ChEBI" id="CHEBI:65315"/>
        <dbReference type="ChEBI" id="CHEBI:136798"/>
        <dbReference type="ChEBI" id="CHEBI:456215"/>
        <dbReference type="EC" id="2.8.1.4"/>
    </reaction>
</comment>
<comment type="subcellular location">
    <subcellularLocation>
        <location evidence="1 18">Cytoplasm</location>
    </subcellularLocation>
</comment>
<dbReference type="HAMAP" id="MF_00021">
    <property type="entry name" value="ThiI"/>
    <property type="match status" value="1"/>
</dbReference>
<dbReference type="PANTHER" id="PTHR43209:SF1">
    <property type="entry name" value="TRNA SULFURTRANSFERASE"/>
    <property type="match status" value="1"/>
</dbReference>
<dbReference type="RefSeq" id="WP_103067705.1">
    <property type="nucleotide sequence ID" value="NZ_AZRL01000022.1"/>
</dbReference>
<accession>A0A2K1NWZ8</accession>
<dbReference type="Pfam" id="PF02568">
    <property type="entry name" value="ThiI"/>
    <property type="match status" value="1"/>
</dbReference>
<evidence type="ECO:0000256" key="12">
    <source>
        <dbReference type="ARBA" id="ARBA00061472"/>
    </source>
</evidence>
<sequence>MQVVVIRVDEIGLKNKNKMFFMNQLKNNIQNKISEHDIVKIFNNRIYLIPQGNREITEKDTDILKKIFGIHSFSIAEKTDLDIDLIKNKVYEVVKKYLEKNNDYKTFKISVNRADKSFPYNSQEFAGMIGEFTLNYFPQLKVDLNNPELNVEIDIRTEGTFIFSSRLEGPGGLPVGTSSRGTALLSGGIDSPVATLLMMRRGMLLNAVNFYSPPFTGPKSLSKILKIGSIVSEYTSFPFYLYVVPLTKIQLHFKEIKENKYSVVLQRRSMMRITNKISDITNTHVLVSGESLGQVASQTLENLLTISDSSQKVVLRPLIGYTKNETIKLSQKFGMYETSILPYEDSCSVFIPPKPATKSDINHIKSIENSLPHLRELEKEALDETKKYKIEDRKVSEIDHFES</sequence>
<dbReference type="InterPro" id="IPR003720">
    <property type="entry name" value="tRNA_STrfase"/>
</dbReference>
<evidence type="ECO:0000256" key="9">
    <source>
        <dbReference type="ARBA" id="ARBA00050570"/>
    </source>
</evidence>
<dbReference type="SUPFAM" id="SSF52402">
    <property type="entry name" value="Adenine nucleotide alpha hydrolases-like"/>
    <property type="match status" value="1"/>
</dbReference>
<protein>
    <recommendedName>
        <fullName evidence="14 18">Probable tRNA sulfurtransferase</fullName>
        <ecNumber evidence="13 18">2.8.1.4</ecNumber>
    </recommendedName>
    <alternativeName>
        <fullName evidence="15 18">Sulfur carrier protein ThiS sulfurtransferase</fullName>
    </alternativeName>
    <alternativeName>
        <fullName evidence="16 18">Thiamine biosynthesis protein ThiI</fullName>
    </alternativeName>
    <alternativeName>
        <fullName evidence="17 18">tRNA 4-thiouridine synthase</fullName>
    </alternativeName>
</protein>
<comment type="catalytic activity">
    <reaction evidence="10 18">
        <text>[ThiS sulfur-carrier protein]-C-terminal Gly-Gly-AMP + S-sulfanyl-L-cysteinyl-[cysteine desulfurase] + AH2 = [ThiS sulfur-carrier protein]-C-terminal-Gly-aminoethanethioate + L-cysteinyl-[cysteine desulfurase] + A + AMP + 2 H(+)</text>
        <dbReference type="Rhea" id="RHEA:43340"/>
        <dbReference type="Rhea" id="RHEA-COMP:12157"/>
        <dbReference type="Rhea" id="RHEA-COMP:12158"/>
        <dbReference type="Rhea" id="RHEA-COMP:12910"/>
        <dbReference type="Rhea" id="RHEA-COMP:19908"/>
        <dbReference type="ChEBI" id="CHEBI:13193"/>
        <dbReference type="ChEBI" id="CHEBI:15378"/>
        <dbReference type="ChEBI" id="CHEBI:17499"/>
        <dbReference type="ChEBI" id="CHEBI:29950"/>
        <dbReference type="ChEBI" id="CHEBI:61963"/>
        <dbReference type="ChEBI" id="CHEBI:90618"/>
        <dbReference type="ChEBI" id="CHEBI:232372"/>
        <dbReference type="ChEBI" id="CHEBI:456215"/>
    </reaction>
</comment>
<dbReference type="SUPFAM" id="SSF143437">
    <property type="entry name" value="THUMP domain-like"/>
    <property type="match status" value="1"/>
</dbReference>
<evidence type="ECO:0000256" key="8">
    <source>
        <dbReference type="ARBA" id="ARBA00022977"/>
    </source>
</evidence>
<evidence type="ECO:0000256" key="2">
    <source>
        <dbReference type="ARBA" id="ARBA00022490"/>
    </source>
</evidence>
<evidence type="ECO:0000256" key="18">
    <source>
        <dbReference type="HAMAP-Rule" id="MF_00021"/>
    </source>
</evidence>
<dbReference type="Gene3D" id="3.40.50.620">
    <property type="entry name" value="HUPs"/>
    <property type="match status" value="1"/>
</dbReference>
<dbReference type="CDD" id="cd01712">
    <property type="entry name" value="PPase_ThiI"/>
    <property type="match status" value="1"/>
</dbReference>
<evidence type="ECO:0000256" key="3">
    <source>
        <dbReference type="ARBA" id="ARBA00022555"/>
    </source>
</evidence>
<dbReference type="InterPro" id="IPR049961">
    <property type="entry name" value="ThiI_N"/>
</dbReference>
<gene>
    <name evidence="18" type="primary">thiI</name>
    <name evidence="20" type="ORF">X929_09350</name>
</gene>
<keyword evidence="6 18" id="KW-0067">ATP-binding</keyword>
<dbReference type="GO" id="GO:0009228">
    <property type="term" value="P:thiamine biosynthetic process"/>
    <property type="evidence" value="ECO:0007669"/>
    <property type="project" value="UniProtKB-KW"/>
</dbReference>
<dbReference type="InterPro" id="IPR004114">
    <property type="entry name" value="THUMP_dom"/>
</dbReference>
<dbReference type="EMBL" id="AZRL01000022">
    <property type="protein sequence ID" value="PNR95049.1"/>
    <property type="molecule type" value="Genomic_DNA"/>
</dbReference>
<dbReference type="UniPathway" id="UPA00060"/>
<dbReference type="InterPro" id="IPR054173">
    <property type="entry name" value="ThiI_fer"/>
</dbReference>
<evidence type="ECO:0000313" key="20">
    <source>
        <dbReference type="EMBL" id="PNR95049.1"/>
    </source>
</evidence>
<dbReference type="PANTHER" id="PTHR43209">
    <property type="entry name" value="TRNA SULFURTRANSFERASE"/>
    <property type="match status" value="1"/>
</dbReference>
<feature type="domain" description="THUMP" evidence="19">
    <location>
        <begin position="58"/>
        <end position="166"/>
    </location>
</feature>
<comment type="caution">
    <text evidence="20">The sequence shown here is derived from an EMBL/GenBank/DDBJ whole genome shotgun (WGS) entry which is preliminary data.</text>
</comment>
<comment type="similarity">
    <text evidence="12 18">Belongs to the ThiI family.</text>
</comment>
<evidence type="ECO:0000256" key="5">
    <source>
        <dbReference type="ARBA" id="ARBA00022741"/>
    </source>
</evidence>
<dbReference type="Pfam" id="PF22025">
    <property type="entry name" value="ThiI_fer"/>
    <property type="match status" value="1"/>
</dbReference>
<keyword evidence="3 18" id="KW-0820">tRNA-binding</keyword>
<feature type="binding site" evidence="18">
    <location>
        <position position="298"/>
    </location>
    <ligand>
        <name>ATP</name>
        <dbReference type="ChEBI" id="CHEBI:30616"/>
    </ligand>
</feature>
<keyword evidence="8 18" id="KW-0784">Thiamine biosynthesis</keyword>
<dbReference type="Gene3D" id="3.30.2130.30">
    <property type="match status" value="1"/>
</dbReference>
<keyword evidence="5 18" id="KW-0547">Nucleotide-binding</keyword>
<dbReference type="CDD" id="cd11716">
    <property type="entry name" value="THUMP_ThiI"/>
    <property type="match status" value="1"/>
</dbReference>
<dbReference type="InterPro" id="IPR020536">
    <property type="entry name" value="ThiI_AANH"/>
</dbReference>
<dbReference type="GO" id="GO:0140741">
    <property type="term" value="F:tRNA-uracil-4 sulfurtransferase activity"/>
    <property type="evidence" value="ECO:0007669"/>
    <property type="project" value="UniProtKB-EC"/>
</dbReference>
<keyword evidence="7 18" id="KW-0694">RNA-binding</keyword>
<dbReference type="GO" id="GO:0005829">
    <property type="term" value="C:cytosol"/>
    <property type="evidence" value="ECO:0007669"/>
    <property type="project" value="TreeGrafter"/>
</dbReference>
<dbReference type="Proteomes" id="UP000236434">
    <property type="component" value="Unassembled WGS sequence"/>
</dbReference>
<dbReference type="FunFam" id="3.40.50.620:FF:000053">
    <property type="entry name" value="Probable tRNA sulfurtransferase"/>
    <property type="match status" value="1"/>
</dbReference>
<evidence type="ECO:0000256" key="6">
    <source>
        <dbReference type="ARBA" id="ARBA00022840"/>
    </source>
</evidence>
<evidence type="ECO:0000256" key="1">
    <source>
        <dbReference type="ARBA" id="ARBA00004496"/>
    </source>
</evidence>
<dbReference type="GO" id="GO:0005524">
    <property type="term" value="F:ATP binding"/>
    <property type="evidence" value="ECO:0007669"/>
    <property type="project" value="UniProtKB-UniRule"/>
</dbReference>
<keyword evidence="4 18" id="KW-0808">Transferase</keyword>
<dbReference type="GO" id="GO:0052837">
    <property type="term" value="P:thiazole biosynthetic process"/>
    <property type="evidence" value="ECO:0007669"/>
    <property type="project" value="TreeGrafter"/>
</dbReference>
<dbReference type="GO" id="GO:0004810">
    <property type="term" value="F:CCA tRNA nucleotidyltransferase activity"/>
    <property type="evidence" value="ECO:0007669"/>
    <property type="project" value="InterPro"/>
</dbReference>
<reference evidence="20 21" key="1">
    <citation type="submission" date="2013-12" db="EMBL/GenBank/DDBJ databases">
        <title>Comparative genomics of Petrotoga isolates.</title>
        <authorList>
            <person name="Nesbo C.L."/>
            <person name="Charchuk R."/>
            <person name="Chow K."/>
        </authorList>
    </citation>
    <scope>NUCLEOTIDE SEQUENCE [LARGE SCALE GENOMIC DNA]</scope>
    <source>
        <strain evidence="20 21">DSM 13574</strain>
    </source>
</reference>
<feature type="binding site" evidence="18">
    <location>
        <begin position="209"/>
        <end position="210"/>
    </location>
    <ligand>
        <name>ATP</name>
        <dbReference type="ChEBI" id="CHEBI:30616"/>
    </ligand>
</feature>
<evidence type="ECO:0000256" key="13">
    <source>
        <dbReference type="ARBA" id="ARBA00066827"/>
    </source>
</evidence>
<comment type="pathway">
    <text evidence="18">Cofactor biosynthesis; thiamine diphosphate biosynthesis.</text>
</comment>
<dbReference type="Pfam" id="PF02926">
    <property type="entry name" value="THUMP"/>
    <property type="match status" value="1"/>
</dbReference>
<dbReference type="OrthoDB" id="9773948at2"/>
<dbReference type="SMART" id="SM00981">
    <property type="entry name" value="THUMP"/>
    <property type="match status" value="1"/>
</dbReference>
<feature type="binding site" evidence="18">
    <location>
        <position position="267"/>
    </location>
    <ligand>
        <name>ATP</name>
        <dbReference type="ChEBI" id="CHEBI:30616"/>
    </ligand>
</feature>
<comment type="function">
    <text evidence="11 18">Catalyzes the ATP-dependent transfer of a sulfur to tRNA to produce 4-thiouridine in position 8 of tRNAs, which functions as a near-UV photosensor. Also catalyzes the transfer of sulfur to the sulfur carrier protein ThiS, forming ThiS-thiocarboxylate. This is a step in the synthesis of thiazole, in the thiamine biosynthesis pathway. The sulfur is donated as persulfide by IscS.</text>
</comment>
<evidence type="ECO:0000256" key="15">
    <source>
        <dbReference type="ARBA" id="ARBA00075337"/>
    </source>
</evidence>
<evidence type="ECO:0000256" key="10">
    <source>
        <dbReference type="ARBA" id="ARBA00052330"/>
    </source>
</evidence>
<proteinExistence type="inferred from homology"/>
<feature type="binding site" evidence="18">
    <location>
        <begin position="184"/>
        <end position="185"/>
    </location>
    <ligand>
        <name>ATP</name>
        <dbReference type="ChEBI" id="CHEBI:30616"/>
    </ligand>
</feature>
<dbReference type="InterPro" id="IPR049962">
    <property type="entry name" value="THUMP_ThiI"/>
</dbReference>
<evidence type="ECO:0000256" key="17">
    <source>
        <dbReference type="ARBA" id="ARBA00080570"/>
    </source>
</evidence>
<dbReference type="GO" id="GO:0000049">
    <property type="term" value="F:tRNA binding"/>
    <property type="evidence" value="ECO:0007669"/>
    <property type="project" value="UniProtKB-UniRule"/>
</dbReference>
<dbReference type="NCBIfam" id="TIGR00342">
    <property type="entry name" value="tRNA uracil 4-sulfurtransferase ThiI"/>
    <property type="match status" value="1"/>
</dbReference>
<dbReference type="GO" id="GO:0002937">
    <property type="term" value="P:tRNA 4-thiouridine biosynthesis"/>
    <property type="evidence" value="ECO:0007669"/>
    <property type="project" value="TreeGrafter"/>
</dbReference>
<evidence type="ECO:0000256" key="11">
    <source>
        <dbReference type="ARBA" id="ARBA00058382"/>
    </source>
</evidence>
<evidence type="ECO:0000256" key="4">
    <source>
        <dbReference type="ARBA" id="ARBA00022679"/>
    </source>
</evidence>
<dbReference type="GO" id="GO:0009229">
    <property type="term" value="P:thiamine diphosphate biosynthetic process"/>
    <property type="evidence" value="ECO:0007669"/>
    <property type="project" value="UniProtKB-UniRule"/>
</dbReference>
<dbReference type="EC" id="2.8.1.4" evidence="13 18"/>
<evidence type="ECO:0000259" key="19">
    <source>
        <dbReference type="PROSITE" id="PS51165"/>
    </source>
</evidence>
<evidence type="ECO:0000256" key="16">
    <source>
        <dbReference type="ARBA" id="ARBA00077849"/>
    </source>
</evidence>
<feature type="binding site" evidence="18">
    <location>
        <position position="289"/>
    </location>
    <ligand>
        <name>ATP</name>
        <dbReference type="ChEBI" id="CHEBI:30616"/>
    </ligand>
</feature>
<evidence type="ECO:0000313" key="21">
    <source>
        <dbReference type="Proteomes" id="UP000236434"/>
    </source>
</evidence>
<evidence type="ECO:0000256" key="14">
    <source>
        <dbReference type="ARBA" id="ARBA00071867"/>
    </source>
</evidence>
<dbReference type="InterPro" id="IPR014729">
    <property type="entry name" value="Rossmann-like_a/b/a_fold"/>
</dbReference>
<dbReference type="InterPro" id="IPR050102">
    <property type="entry name" value="tRNA_sulfurtransferase_ThiI"/>
</dbReference>
<name>A0A2K1NWZ8_9BACT</name>